<dbReference type="InterPro" id="IPR003583">
    <property type="entry name" value="Hlx-hairpin-Hlx_DNA-bd_motif"/>
</dbReference>
<dbReference type="NCBIfam" id="TIGR00426">
    <property type="entry name" value="competence protein ComEA helix-hairpin-helix repeat region"/>
    <property type="match status" value="1"/>
</dbReference>
<feature type="domain" description="Helix-hairpin-helix DNA-binding motif class 1" evidence="2">
    <location>
        <begin position="173"/>
        <end position="192"/>
    </location>
</feature>
<evidence type="ECO:0000259" key="2">
    <source>
        <dbReference type="SMART" id="SM00278"/>
    </source>
</evidence>
<dbReference type="AlphaFoldDB" id="A0A1Z5HS97"/>
<dbReference type="SMART" id="SM00278">
    <property type="entry name" value="HhH1"/>
    <property type="match status" value="2"/>
</dbReference>
<evidence type="ECO:0000313" key="3">
    <source>
        <dbReference type="EMBL" id="GAW92392.1"/>
    </source>
</evidence>
<dbReference type="GO" id="GO:0006281">
    <property type="term" value="P:DNA repair"/>
    <property type="evidence" value="ECO:0007669"/>
    <property type="project" value="InterPro"/>
</dbReference>
<dbReference type="InterPro" id="IPR019554">
    <property type="entry name" value="Soluble_ligand-bd"/>
</dbReference>
<dbReference type="Pfam" id="PF12836">
    <property type="entry name" value="HHH_3"/>
    <property type="match status" value="1"/>
</dbReference>
<keyword evidence="1" id="KW-1133">Transmembrane helix</keyword>
<evidence type="ECO:0000256" key="1">
    <source>
        <dbReference type="SAM" id="Phobius"/>
    </source>
</evidence>
<dbReference type="GO" id="GO:0015627">
    <property type="term" value="C:type II protein secretion system complex"/>
    <property type="evidence" value="ECO:0007669"/>
    <property type="project" value="TreeGrafter"/>
</dbReference>
<name>A0A1Z5HS97_9FIRM</name>
<proteinExistence type="predicted"/>
<feature type="transmembrane region" description="Helical" evidence="1">
    <location>
        <begin position="6"/>
        <end position="26"/>
    </location>
</feature>
<keyword evidence="1" id="KW-0812">Transmembrane</keyword>
<comment type="caution">
    <text evidence="3">The sequence shown here is derived from an EMBL/GenBank/DDBJ whole genome shotgun (WGS) entry which is preliminary data.</text>
</comment>
<dbReference type="GO" id="GO:0003677">
    <property type="term" value="F:DNA binding"/>
    <property type="evidence" value="ECO:0007669"/>
    <property type="project" value="InterPro"/>
</dbReference>
<dbReference type="PANTHER" id="PTHR21180:SF32">
    <property type="entry name" value="ENDONUCLEASE_EXONUCLEASE_PHOSPHATASE FAMILY DOMAIN-CONTAINING PROTEIN 1"/>
    <property type="match status" value="1"/>
</dbReference>
<evidence type="ECO:0000313" key="4">
    <source>
        <dbReference type="Proteomes" id="UP000197032"/>
    </source>
</evidence>
<organism evidence="3 4">
    <name type="scientific">Calderihabitans maritimus</name>
    <dbReference type="NCBI Taxonomy" id="1246530"/>
    <lineage>
        <taxon>Bacteria</taxon>
        <taxon>Bacillati</taxon>
        <taxon>Bacillota</taxon>
        <taxon>Clostridia</taxon>
        <taxon>Neomoorellales</taxon>
        <taxon>Calderihabitantaceae</taxon>
        <taxon>Calderihabitans</taxon>
    </lineage>
</organism>
<dbReference type="Gene3D" id="1.10.150.320">
    <property type="entry name" value="Photosystem II 12 kDa extrinsic protein"/>
    <property type="match status" value="1"/>
</dbReference>
<dbReference type="Proteomes" id="UP000197032">
    <property type="component" value="Unassembled WGS sequence"/>
</dbReference>
<dbReference type="InterPro" id="IPR004509">
    <property type="entry name" value="Competence_ComEA_HhH"/>
</dbReference>
<gene>
    <name evidence="3" type="ORF">KKC1_15460</name>
</gene>
<dbReference type="PANTHER" id="PTHR21180">
    <property type="entry name" value="ENDONUCLEASE/EXONUCLEASE/PHOSPHATASE FAMILY DOMAIN-CONTAINING PROTEIN 1"/>
    <property type="match status" value="1"/>
</dbReference>
<dbReference type="RefSeq" id="WP_192868124.1">
    <property type="nucleotide sequence ID" value="NZ_BDGJ01000073.1"/>
</dbReference>
<dbReference type="EMBL" id="BDGJ01000073">
    <property type="protein sequence ID" value="GAW92392.1"/>
    <property type="molecule type" value="Genomic_DNA"/>
</dbReference>
<keyword evidence="1" id="KW-0472">Membrane</keyword>
<dbReference type="SUPFAM" id="SSF47781">
    <property type="entry name" value="RuvA domain 2-like"/>
    <property type="match status" value="1"/>
</dbReference>
<dbReference type="InterPro" id="IPR051675">
    <property type="entry name" value="Endo/Exo/Phosphatase_dom_1"/>
</dbReference>
<reference evidence="4" key="1">
    <citation type="journal article" date="2017" name="Appl. Environ. Microbiol.">
        <title>Genomic analysis of Calderihabitans maritimus KKC1, a thermophilic hydrogenogenic carboxydotrophic bacterium isolated from marine sediment.</title>
        <authorList>
            <person name="Omae K."/>
            <person name="Yoneda Y."/>
            <person name="Fukuyama Y."/>
            <person name="Yoshida T."/>
            <person name="Sako Y."/>
        </authorList>
    </citation>
    <scope>NUCLEOTIDE SEQUENCE [LARGE SCALE GENOMIC DNA]</scope>
    <source>
        <strain evidence="4">KKC1</strain>
    </source>
</reference>
<dbReference type="InterPro" id="IPR010994">
    <property type="entry name" value="RuvA_2-like"/>
</dbReference>
<accession>A0A1Z5HS97</accession>
<dbReference type="GO" id="GO:0015628">
    <property type="term" value="P:protein secretion by the type II secretion system"/>
    <property type="evidence" value="ECO:0007669"/>
    <property type="project" value="TreeGrafter"/>
</dbReference>
<keyword evidence="4" id="KW-1185">Reference proteome</keyword>
<dbReference type="Pfam" id="PF10531">
    <property type="entry name" value="SLBB"/>
    <property type="match status" value="1"/>
</dbReference>
<feature type="domain" description="Helix-hairpin-helix DNA-binding motif class 1" evidence="2">
    <location>
        <begin position="143"/>
        <end position="162"/>
    </location>
</feature>
<protein>
    <submittedName>
        <fullName evidence="3">Competence protein ComEA</fullName>
    </submittedName>
</protein>
<sequence>MKNPSVPVAVWIIIAALFFGIGIKYAQLKTFQGPPTVVNSIAAQTPGDEKPQEIQVHVIGAVRNPGVYVMGPSSRVKDAVEKAVPLPDADLDQLNLAAKIKDGQQIVVPRIGESTGELTESYGSTSSGANQSRKININTAGVEELDQLPGIGKVYAQRIVDYREENGKFQSIEDIQKVSGIGPATFAKIKDLITVK</sequence>